<evidence type="ECO:0000256" key="5">
    <source>
        <dbReference type="SAM" id="MobiDB-lite"/>
    </source>
</evidence>
<name>A0A841DZA3_9ACTN</name>
<feature type="domain" description="HTH tetR-type" evidence="6">
    <location>
        <begin position="30"/>
        <end position="90"/>
    </location>
</feature>
<organism evidence="7 8">
    <name type="scientific">Kribbella solani</name>
    <dbReference type="NCBI Taxonomy" id="236067"/>
    <lineage>
        <taxon>Bacteria</taxon>
        <taxon>Bacillati</taxon>
        <taxon>Actinomycetota</taxon>
        <taxon>Actinomycetes</taxon>
        <taxon>Propionibacteriales</taxon>
        <taxon>Kribbellaceae</taxon>
        <taxon>Kribbella</taxon>
    </lineage>
</organism>
<sequence>MTMGRQELSEHPRTTKSRGYEMRKRADDVGRTRRRIVEAAVELHGTAGPALTSIAAIAERAGVTRLTVYRHFPDETALFQACSGHWMSQQKLPAPEKWSAIEDPLERLRVGLADLYRFYRDAEQMLTLVARDAHAIPQPIRAAREAITKQHLAVLTAAWPPPANPLRQAAVAHAASFTTWRSLCRDQALTNPQAVDLMTTLVQTLH</sequence>
<keyword evidence="2 4" id="KW-0238">DNA-binding</keyword>
<dbReference type="InterPro" id="IPR009057">
    <property type="entry name" value="Homeodomain-like_sf"/>
</dbReference>
<dbReference type="PANTHER" id="PTHR30055:SF234">
    <property type="entry name" value="HTH-TYPE TRANSCRIPTIONAL REGULATOR BETI"/>
    <property type="match status" value="1"/>
</dbReference>
<evidence type="ECO:0000256" key="3">
    <source>
        <dbReference type="ARBA" id="ARBA00023163"/>
    </source>
</evidence>
<keyword evidence="1" id="KW-0805">Transcription regulation</keyword>
<evidence type="ECO:0000259" key="6">
    <source>
        <dbReference type="PROSITE" id="PS50977"/>
    </source>
</evidence>
<evidence type="ECO:0000256" key="2">
    <source>
        <dbReference type="ARBA" id="ARBA00023125"/>
    </source>
</evidence>
<dbReference type="Gene3D" id="1.10.357.10">
    <property type="entry name" value="Tetracycline Repressor, domain 2"/>
    <property type="match status" value="1"/>
</dbReference>
<evidence type="ECO:0000256" key="1">
    <source>
        <dbReference type="ARBA" id="ARBA00023015"/>
    </source>
</evidence>
<reference evidence="7 8" key="1">
    <citation type="submission" date="2020-08" db="EMBL/GenBank/DDBJ databases">
        <title>Sequencing the genomes of 1000 actinobacteria strains.</title>
        <authorList>
            <person name="Klenk H.-P."/>
        </authorList>
    </citation>
    <scope>NUCLEOTIDE SEQUENCE [LARGE SCALE GENOMIC DNA]</scope>
    <source>
        <strain evidence="7 8">DSM 17294</strain>
    </source>
</reference>
<dbReference type="InterPro" id="IPR001647">
    <property type="entry name" value="HTH_TetR"/>
</dbReference>
<proteinExistence type="predicted"/>
<feature type="DNA-binding region" description="H-T-H motif" evidence="4">
    <location>
        <begin position="53"/>
        <end position="72"/>
    </location>
</feature>
<comment type="caution">
    <text evidence="7">The sequence shown here is derived from an EMBL/GenBank/DDBJ whole genome shotgun (WGS) entry which is preliminary data.</text>
</comment>
<accession>A0A841DZA3</accession>
<evidence type="ECO:0000256" key="4">
    <source>
        <dbReference type="PROSITE-ProRule" id="PRU00335"/>
    </source>
</evidence>
<dbReference type="PANTHER" id="PTHR30055">
    <property type="entry name" value="HTH-TYPE TRANSCRIPTIONAL REGULATOR RUTR"/>
    <property type="match status" value="1"/>
</dbReference>
<protein>
    <submittedName>
        <fullName evidence="7">AcrR family transcriptional regulator</fullName>
    </submittedName>
</protein>
<keyword evidence="8" id="KW-1185">Reference proteome</keyword>
<dbReference type="Pfam" id="PF00440">
    <property type="entry name" value="TetR_N"/>
    <property type="match status" value="1"/>
</dbReference>
<evidence type="ECO:0000313" key="8">
    <source>
        <dbReference type="Proteomes" id="UP000558997"/>
    </source>
</evidence>
<dbReference type="GO" id="GO:0003700">
    <property type="term" value="F:DNA-binding transcription factor activity"/>
    <property type="evidence" value="ECO:0007669"/>
    <property type="project" value="TreeGrafter"/>
</dbReference>
<dbReference type="PROSITE" id="PS50977">
    <property type="entry name" value="HTH_TETR_2"/>
    <property type="match status" value="1"/>
</dbReference>
<dbReference type="AlphaFoldDB" id="A0A841DZA3"/>
<dbReference type="GO" id="GO:0000976">
    <property type="term" value="F:transcription cis-regulatory region binding"/>
    <property type="evidence" value="ECO:0007669"/>
    <property type="project" value="TreeGrafter"/>
</dbReference>
<feature type="region of interest" description="Disordered" evidence="5">
    <location>
        <begin position="1"/>
        <end position="25"/>
    </location>
</feature>
<dbReference type="InterPro" id="IPR050109">
    <property type="entry name" value="HTH-type_TetR-like_transc_reg"/>
</dbReference>
<dbReference type="SUPFAM" id="SSF46689">
    <property type="entry name" value="Homeodomain-like"/>
    <property type="match status" value="1"/>
</dbReference>
<dbReference type="PRINTS" id="PR00455">
    <property type="entry name" value="HTHTETR"/>
</dbReference>
<dbReference type="Proteomes" id="UP000558997">
    <property type="component" value="Unassembled WGS sequence"/>
</dbReference>
<evidence type="ECO:0000313" key="7">
    <source>
        <dbReference type="EMBL" id="MBB5981517.1"/>
    </source>
</evidence>
<dbReference type="EMBL" id="JACHNF010000001">
    <property type="protein sequence ID" value="MBB5981517.1"/>
    <property type="molecule type" value="Genomic_DNA"/>
</dbReference>
<gene>
    <name evidence="7" type="ORF">HDA44_004858</name>
</gene>
<keyword evidence="3" id="KW-0804">Transcription</keyword>
<feature type="compositionally biased region" description="Basic and acidic residues" evidence="5">
    <location>
        <begin position="7"/>
        <end position="25"/>
    </location>
</feature>